<evidence type="ECO:0000259" key="11">
    <source>
        <dbReference type="PROSITE" id="PS50262"/>
    </source>
</evidence>
<dbReference type="AlphaFoldDB" id="A0AAE1NXN6"/>
<dbReference type="SUPFAM" id="SSF81321">
    <property type="entry name" value="Family A G protein-coupled receptor-like"/>
    <property type="match status" value="1"/>
</dbReference>
<keyword evidence="3 10" id="KW-0812">Transmembrane</keyword>
<protein>
    <recommendedName>
        <fullName evidence="11">G-protein coupled receptors family 1 profile domain-containing protein</fullName>
    </recommendedName>
</protein>
<dbReference type="Pfam" id="PF00001">
    <property type="entry name" value="7tm_1"/>
    <property type="match status" value="1"/>
</dbReference>
<evidence type="ECO:0000256" key="4">
    <source>
        <dbReference type="ARBA" id="ARBA00022989"/>
    </source>
</evidence>
<evidence type="ECO:0000256" key="7">
    <source>
        <dbReference type="ARBA" id="ARBA00023170"/>
    </source>
</evidence>
<feature type="transmembrane region" description="Helical" evidence="10">
    <location>
        <begin position="178"/>
        <end position="201"/>
    </location>
</feature>
<feature type="domain" description="G-protein coupled receptors family 1 profile" evidence="11">
    <location>
        <begin position="35"/>
        <end position="278"/>
    </location>
</feature>
<evidence type="ECO:0000256" key="2">
    <source>
        <dbReference type="ARBA" id="ARBA00010663"/>
    </source>
</evidence>
<keyword evidence="9" id="KW-0716">Sensory transduction</keyword>
<keyword evidence="6 10" id="KW-0472">Membrane</keyword>
<feature type="transmembrane region" description="Helical" evidence="10">
    <location>
        <begin position="258"/>
        <end position="281"/>
    </location>
</feature>
<feature type="transmembrane region" description="Helical" evidence="10">
    <location>
        <begin position="23"/>
        <end position="43"/>
    </location>
</feature>
<evidence type="ECO:0000313" key="12">
    <source>
        <dbReference type="EMBL" id="KAK4298239.1"/>
    </source>
</evidence>
<dbReference type="Proteomes" id="UP001292094">
    <property type="component" value="Unassembled WGS sequence"/>
</dbReference>
<organism evidence="12 13">
    <name type="scientific">Petrolisthes manimaculis</name>
    <dbReference type="NCBI Taxonomy" id="1843537"/>
    <lineage>
        <taxon>Eukaryota</taxon>
        <taxon>Metazoa</taxon>
        <taxon>Ecdysozoa</taxon>
        <taxon>Arthropoda</taxon>
        <taxon>Crustacea</taxon>
        <taxon>Multicrustacea</taxon>
        <taxon>Malacostraca</taxon>
        <taxon>Eumalacostraca</taxon>
        <taxon>Eucarida</taxon>
        <taxon>Decapoda</taxon>
        <taxon>Pleocyemata</taxon>
        <taxon>Anomura</taxon>
        <taxon>Galatheoidea</taxon>
        <taxon>Porcellanidae</taxon>
        <taxon>Petrolisthes</taxon>
    </lineage>
</organism>
<dbReference type="GO" id="GO:0004930">
    <property type="term" value="F:G protein-coupled receptor activity"/>
    <property type="evidence" value="ECO:0007669"/>
    <property type="project" value="UniProtKB-KW"/>
</dbReference>
<keyword evidence="7" id="KW-0675">Receptor</keyword>
<evidence type="ECO:0000256" key="6">
    <source>
        <dbReference type="ARBA" id="ARBA00023136"/>
    </source>
</evidence>
<feature type="transmembrane region" description="Helical" evidence="10">
    <location>
        <begin position="94"/>
        <end position="125"/>
    </location>
</feature>
<evidence type="ECO:0000256" key="10">
    <source>
        <dbReference type="SAM" id="Phobius"/>
    </source>
</evidence>
<keyword evidence="4 10" id="KW-1133">Transmembrane helix</keyword>
<comment type="similarity">
    <text evidence="2">Belongs to the G-protein coupled receptor 1 family.</text>
</comment>
<feature type="transmembrane region" description="Helical" evidence="10">
    <location>
        <begin position="231"/>
        <end position="252"/>
    </location>
</feature>
<feature type="transmembrane region" description="Helical" evidence="10">
    <location>
        <begin position="55"/>
        <end position="74"/>
    </location>
</feature>
<keyword evidence="5" id="KW-0297">G-protein coupled receptor</keyword>
<keyword evidence="8" id="KW-0807">Transducer</keyword>
<dbReference type="PROSITE" id="PS50262">
    <property type="entry name" value="G_PROTEIN_RECEP_F1_2"/>
    <property type="match status" value="1"/>
</dbReference>
<evidence type="ECO:0000256" key="9">
    <source>
        <dbReference type="ARBA" id="ARBA00023305"/>
    </source>
</evidence>
<dbReference type="Gene3D" id="1.20.1070.10">
    <property type="entry name" value="Rhodopsin 7-helix transmembrane proteins"/>
    <property type="match status" value="1"/>
</dbReference>
<dbReference type="EMBL" id="JAWZYT010003468">
    <property type="protein sequence ID" value="KAK4298239.1"/>
    <property type="molecule type" value="Genomic_DNA"/>
</dbReference>
<comment type="subcellular location">
    <subcellularLocation>
        <location evidence="1">Membrane</location>
        <topology evidence="1">Multi-pass membrane protein</topology>
    </subcellularLocation>
</comment>
<accession>A0AAE1NXN6</accession>
<proteinExistence type="inferred from homology"/>
<comment type="caution">
    <text evidence="12">The sequence shown here is derived from an EMBL/GenBank/DDBJ whole genome shotgun (WGS) entry which is preliminary data.</text>
</comment>
<dbReference type="CDD" id="cd00637">
    <property type="entry name" value="7tm_classA_rhodopsin-like"/>
    <property type="match status" value="1"/>
</dbReference>
<sequence length="333" mass="36693">MAVDCSERDKLDLSLHLLRASVVNWYLVVVAGTIVNLVTVWCVVRCPKTKPPVQLLLLTVFLSTLAVCLITGPLRAEILRAELACESHRITFHFYVVVMVVYSILAQVERISITALAVVRAVAVWSPQRHHIGMKEAVAIVFGVVVYCTLTGVCVLGFRLVGWVTEERMVRAFTIVYFLLNTTIPILVTASSYFTILLAVLRNKRRLERHGDAGGGAAGGGGGVMTQATKALLAISVSNLAFGLPHGIFHLIKGTSHTAFLLVHMFFYHHFIVDPLVFLWFNESHRNKVKAGIERITQASTAPMKGDLEKGSPDDLIEIAPPEMLKRVRDNGV</sequence>
<dbReference type="InterPro" id="IPR000276">
    <property type="entry name" value="GPCR_Rhodpsn"/>
</dbReference>
<evidence type="ECO:0000313" key="13">
    <source>
        <dbReference type="Proteomes" id="UP001292094"/>
    </source>
</evidence>
<keyword evidence="13" id="KW-1185">Reference proteome</keyword>
<evidence type="ECO:0000256" key="8">
    <source>
        <dbReference type="ARBA" id="ARBA00023224"/>
    </source>
</evidence>
<dbReference type="PRINTS" id="PR00237">
    <property type="entry name" value="GPCRRHODOPSN"/>
</dbReference>
<name>A0AAE1NXN6_9EUCA</name>
<feature type="transmembrane region" description="Helical" evidence="10">
    <location>
        <begin position="137"/>
        <end position="158"/>
    </location>
</feature>
<evidence type="ECO:0000256" key="3">
    <source>
        <dbReference type="ARBA" id="ARBA00022692"/>
    </source>
</evidence>
<dbReference type="PANTHER" id="PTHR24240">
    <property type="entry name" value="OPSIN"/>
    <property type="match status" value="1"/>
</dbReference>
<dbReference type="InterPro" id="IPR017452">
    <property type="entry name" value="GPCR_Rhodpsn_7TM"/>
</dbReference>
<dbReference type="GO" id="GO:0007601">
    <property type="term" value="P:visual perception"/>
    <property type="evidence" value="ECO:0007669"/>
    <property type="project" value="UniProtKB-KW"/>
</dbReference>
<gene>
    <name evidence="12" type="ORF">Pmani_029397</name>
</gene>
<evidence type="ECO:0000256" key="5">
    <source>
        <dbReference type="ARBA" id="ARBA00023040"/>
    </source>
</evidence>
<evidence type="ECO:0000256" key="1">
    <source>
        <dbReference type="ARBA" id="ARBA00004141"/>
    </source>
</evidence>
<reference evidence="12" key="1">
    <citation type="submission" date="2023-11" db="EMBL/GenBank/DDBJ databases">
        <title>Genome assemblies of two species of porcelain crab, Petrolisthes cinctipes and Petrolisthes manimaculis (Anomura: Porcellanidae).</title>
        <authorList>
            <person name="Angst P."/>
        </authorList>
    </citation>
    <scope>NUCLEOTIDE SEQUENCE</scope>
    <source>
        <strain evidence="12">PB745_02</strain>
        <tissue evidence="12">Gill</tissue>
    </source>
</reference>
<dbReference type="InterPro" id="IPR050125">
    <property type="entry name" value="GPCR_opsins"/>
</dbReference>
<dbReference type="GO" id="GO:0016020">
    <property type="term" value="C:membrane"/>
    <property type="evidence" value="ECO:0007669"/>
    <property type="project" value="UniProtKB-SubCell"/>
</dbReference>
<keyword evidence="9" id="KW-0844">Vision</keyword>